<dbReference type="Pfam" id="PF00990">
    <property type="entry name" value="GGDEF"/>
    <property type="match status" value="1"/>
</dbReference>
<dbReference type="InterPro" id="IPR043128">
    <property type="entry name" value="Rev_trsase/Diguanyl_cyclase"/>
</dbReference>
<name>A0A117M2Z1_9BACT</name>
<reference evidence="3" key="1">
    <citation type="journal article" date="2015" name="MBio">
        <title>Genome-Resolved Metagenomic Analysis Reveals Roles for Candidate Phyla and Other Microbial Community Members in Biogeochemical Transformations in Oil Reservoirs.</title>
        <authorList>
            <person name="Hu P."/>
            <person name="Tom L."/>
            <person name="Singh A."/>
            <person name="Thomas B.C."/>
            <person name="Baker B.J."/>
            <person name="Piceno Y.M."/>
            <person name="Andersen G.L."/>
            <person name="Banfield J.F."/>
        </authorList>
    </citation>
    <scope>NUCLEOTIDE SEQUENCE [LARGE SCALE GENOMIC DNA]</scope>
</reference>
<dbReference type="InterPro" id="IPR035965">
    <property type="entry name" value="PAS-like_dom_sf"/>
</dbReference>
<dbReference type="Gene3D" id="3.30.450.20">
    <property type="entry name" value="PAS domain"/>
    <property type="match status" value="1"/>
</dbReference>
<dbReference type="SUPFAM" id="SSF55785">
    <property type="entry name" value="PYP-like sensor domain (PAS domain)"/>
    <property type="match status" value="1"/>
</dbReference>
<dbReference type="InterPro" id="IPR000160">
    <property type="entry name" value="GGDEF_dom"/>
</dbReference>
<dbReference type="PATRIC" id="fig|1184387.3.peg.760"/>
<organism evidence="2 3">
    <name type="scientific">Mesotoga prima</name>
    <dbReference type="NCBI Taxonomy" id="1184387"/>
    <lineage>
        <taxon>Bacteria</taxon>
        <taxon>Thermotogati</taxon>
        <taxon>Thermotogota</taxon>
        <taxon>Thermotogae</taxon>
        <taxon>Kosmotogales</taxon>
        <taxon>Kosmotogaceae</taxon>
        <taxon>Mesotoga</taxon>
    </lineage>
</organism>
<dbReference type="PANTHER" id="PTHR46663">
    <property type="entry name" value="DIGUANYLATE CYCLASE DGCT-RELATED"/>
    <property type="match status" value="1"/>
</dbReference>
<evidence type="ECO:0000313" key="3">
    <source>
        <dbReference type="Proteomes" id="UP000054092"/>
    </source>
</evidence>
<dbReference type="InterPro" id="IPR029787">
    <property type="entry name" value="Nucleotide_cyclase"/>
</dbReference>
<evidence type="ECO:0000259" key="1">
    <source>
        <dbReference type="PROSITE" id="PS50887"/>
    </source>
</evidence>
<sequence length="271" mass="30888">MQYKGGVIMRLDNLSVNIPDLLLEALTGIEDGIAIIDEHSNTVFANSAASIMIEDIKEEISKKIREVNHSSEDSLEFHHIRRAGRWLRYYVKRLSVSERVFFLFVVEDISDLKLAEQTISQLAHFDGETGLPNYVLFRDRVNMAIFRSRRNNSSSMVAAFEFVSKGGVSSIEESTIIDMTHSLVRGIRKNDTLCRFSRREFLLLAEDLKDYRNASTILRKALNAFKIWQENCGEFSMELRAGFVLLPRDGVDAEQLVNKAFASIQSSEARK</sequence>
<dbReference type="SUPFAM" id="SSF55073">
    <property type="entry name" value="Nucleotide cyclase"/>
    <property type="match status" value="1"/>
</dbReference>
<dbReference type="SMART" id="SM00267">
    <property type="entry name" value="GGDEF"/>
    <property type="match status" value="1"/>
</dbReference>
<evidence type="ECO:0000313" key="2">
    <source>
        <dbReference type="EMBL" id="KUK81519.1"/>
    </source>
</evidence>
<protein>
    <submittedName>
        <fullName evidence="2">Diguanylate cyclase</fullName>
    </submittedName>
</protein>
<dbReference type="Proteomes" id="UP000054092">
    <property type="component" value="Unassembled WGS sequence"/>
</dbReference>
<comment type="caution">
    <text evidence="2">The sequence shown here is derived from an EMBL/GenBank/DDBJ whole genome shotgun (WGS) entry which is preliminary data.</text>
</comment>
<gene>
    <name evidence="2" type="ORF">XD94_0431</name>
</gene>
<dbReference type="EMBL" id="LGGP01000051">
    <property type="protein sequence ID" value="KUK81519.1"/>
    <property type="molecule type" value="Genomic_DNA"/>
</dbReference>
<proteinExistence type="predicted"/>
<dbReference type="Gene3D" id="3.30.70.270">
    <property type="match status" value="1"/>
</dbReference>
<dbReference type="PROSITE" id="PS50887">
    <property type="entry name" value="GGDEF"/>
    <property type="match status" value="1"/>
</dbReference>
<dbReference type="PANTHER" id="PTHR46663:SF3">
    <property type="entry name" value="SLL0267 PROTEIN"/>
    <property type="match status" value="1"/>
</dbReference>
<feature type="domain" description="GGDEF" evidence="1">
    <location>
        <begin position="156"/>
        <end position="271"/>
    </location>
</feature>
<accession>A0A117M2Z1</accession>
<dbReference type="InterPro" id="IPR052163">
    <property type="entry name" value="DGC-Regulatory_Protein"/>
</dbReference>
<dbReference type="AlphaFoldDB" id="A0A117M2Z1"/>